<keyword evidence="3" id="KW-1185">Reference proteome</keyword>
<name>A0ABR7QBS0_9FLAO</name>
<feature type="transmembrane region" description="Helical" evidence="1">
    <location>
        <begin position="163"/>
        <end position="181"/>
    </location>
</feature>
<feature type="transmembrane region" description="Helical" evidence="1">
    <location>
        <begin position="75"/>
        <end position="93"/>
    </location>
</feature>
<accession>A0ABR7QBS0</accession>
<keyword evidence="1" id="KW-0472">Membrane</keyword>
<reference evidence="2 3" key="1">
    <citation type="submission" date="2020-07" db="EMBL/GenBank/DDBJ databases">
        <title>Description of Kordia aestuariivivens sp. nov., isolated from a tidal flat.</title>
        <authorList>
            <person name="Park S."/>
            <person name="Yoon J.-H."/>
        </authorList>
    </citation>
    <scope>NUCLEOTIDE SEQUENCE [LARGE SCALE GENOMIC DNA]</scope>
    <source>
        <strain evidence="2 3">YSTF-M3</strain>
    </source>
</reference>
<organism evidence="2 3">
    <name type="scientific">Kordia aestuariivivens</name>
    <dbReference type="NCBI Taxonomy" id="2759037"/>
    <lineage>
        <taxon>Bacteria</taxon>
        <taxon>Pseudomonadati</taxon>
        <taxon>Bacteroidota</taxon>
        <taxon>Flavobacteriia</taxon>
        <taxon>Flavobacteriales</taxon>
        <taxon>Flavobacteriaceae</taxon>
        <taxon>Kordia</taxon>
    </lineage>
</organism>
<feature type="transmembrane region" description="Helical" evidence="1">
    <location>
        <begin position="23"/>
        <end position="45"/>
    </location>
</feature>
<dbReference type="EMBL" id="JACGWS010000009">
    <property type="protein sequence ID" value="MBC8756005.1"/>
    <property type="molecule type" value="Genomic_DNA"/>
</dbReference>
<keyword evidence="1" id="KW-1133">Transmembrane helix</keyword>
<feature type="transmembrane region" description="Helical" evidence="1">
    <location>
        <begin position="113"/>
        <end position="132"/>
    </location>
</feature>
<gene>
    <name evidence="2" type="ORF">H2O64_15110</name>
</gene>
<dbReference type="Proteomes" id="UP000619238">
    <property type="component" value="Unassembled WGS sequence"/>
</dbReference>
<feature type="transmembrane region" description="Helical" evidence="1">
    <location>
        <begin position="138"/>
        <end position="156"/>
    </location>
</feature>
<sequence>MTSSDYLNDIKEIKNLMNKSSRFISLSGLSGILAGIYALIGAWFARQEIMSAYNVNNRFLEGGRYTETSDVTTKLLVIAAIVILLAIVTGIVLTQRKARKNGEKMFDKAAFKLLINFLIPLVTGGVFALIILQKGLVGLIAPVTLIFYGLACVNASKFTLGHVKYLGIANIILGLIATQYIGYGLYFWAVGFGVFHIVYGGLMYILIERTTK</sequence>
<proteinExistence type="predicted"/>
<feature type="transmembrane region" description="Helical" evidence="1">
    <location>
        <begin position="187"/>
        <end position="207"/>
    </location>
</feature>
<evidence type="ECO:0000313" key="3">
    <source>
        <dbReference type="Proteomes" id="UP000619238"/>
    </source>
</evidence>
<comment type="caution">
    <text evidence="2">The sequence shown here is derived from an EMBL/GenBank/DDBJ whole genome shotgun (WGS) entry which is preliminary data.</text>
</comment>
<protein>
    <submittedName>
        <fullName evidence="2">Uncharacterized protein</fullName>
    </submittedName>
</protein>
<evidence type="ECO:0000313" key="2">
    <source>
        <dbReference type="EMBL" id="MBC8756005.1"/>
    </source>
</evidence>
<keyword evidence="1" id="KW-0812">Transmembrane</keyword>
<evidence type="ECO:0000256" key="1">
    <source>
        <dbReference type="SAM" id="Phobius"/>
    </source>
</evidence>
<dbReference type="RefSeq" id="WP_187563047.1">
    <property type="nucleotide sequence ID" value="NZ_JACGWS010000009.1"/>
</dbReference>